<evidence type="ECO:0000256" key="13">
    <source>
        <dbReference type="SAM" id="MobiDB-lite"/>
    </source>
</evidence>
<dbReference type="STRING" id="400727.A0A2T7PG53"/>
<feature type="transmembrane region" description="Helical" evidence="14">
    <location>
        <begin position="143"/>
        <end position="164"/>
    </location>
</feature>
<comment type="catalytic activity">
    <reaction evidence="12">
        <text>K(+)(in) = K(+)(out)</text>
        <dbReference type="Rhea" id="RHEA:29463"/>
        <dbReference type="ChEBI" id="CHEBI:29103"/>
    </reaction>
</comment>
<keyword evidence="18" id="KW-1185">Reference proteome</keyword>
<dbReference type="AlphaFoldDB" id="A0A2T7PG53"/>
<evidence type="ECO:0000313" key="17">
    <source>
        <dbReference type="EMBL" id="PVD32396.1"/>
    </source>
</evidence>
<dbReference type="Gene3D" id="1.10.287.70">
    <property type="match status" value="1"/>
</dbReference>
<dbReference type="PRINTS" id="PR01459">
    <property type="entry name" value="KCNQCHANNEL"/>
</dbReference>
<name>A0A2T7PG53_POMCA</name>
<feature type="compositionally biased region" description="Basic and acidic residues" evidence="13">
    <location>
        <begin position="629"/>
        <end position="639"/>
    </location>
</feature>
<evidence type="ECO:0000256" key="11">
    <source>
        <dbReference type="ARBA" id="ARBA00023303"/>
    </source>
</evidence>
<dbReference type="GO" id="GO:0005249">
    <property type="term" value="F:voltage-gated potassium channel activity"/>
    <property type="evidence" value="ECO:0007669"/>
    <property type="project" value="InterPro"/>
</dbReference>
<evidence type="ECO:0000256" key="8">
    <source>
        <dbReference type="ARBA" id="ARBA00022989"/>
    </source>
</evidence>
<evidence type="ECO:0000256" key="3">
    <source>
        <dbReference type="ARBA" id="ARBA00022475"/>
    </source>
</evidence>
<evidence type="ECO:0000313" key="18">
    <source>
        <dbReference type="Proteomes" id="UP000245119"/>
    </source>
</evidence>
<feature type="compositionally biased region" description="Low complexity" evidence="13">
    <location>
        <begin position="645"/>
        <end position="655"/>
    </location>
</feature>
<keyword evidence="11" id="KW-0407">Ion channel</keyword>
<evidence type="ECO:0000256" key="14">
    <source>
        <dbReference type="SAM" id="Phobius"/>
    </source>
</evidence>
<protein>
    <submittedName>
        <fullName evidence="17">Uncharacterized protein</fullName>
    </submittedName>
</protein>
<dbReference type="InterPro" id="IPR003937">
    <property type="entry name" value="K_chnl_volt-dep_KCNQ"/>
</dbReference>
<organism evidence="17 18">
    <name type="scientific">Pomacea canaliculata</name>
    <name type="common">Golden apple snail</name>
    <dbReference type="NCBI Taxonomy" id="400727"/>
    <lineage>
        <taxon>Eukaryota</taxon>
        <taxon>Metazoa</taxon>
        <taxon>Spiralia</taxon>
        <taxon>Lophotrochozoa</taxon>
        <taxon>Mollusca</taxon>
        <taxon>Gastropoda</taxon>
        <taxon>Caenogastropoda</taxon>
        <taxon>Architaenioglossa</taxon>
        <taxon>Ampullarioidea</taxon>
        <taxon>Ampullariidae</taxon>
        <taxon>Pomacea</taxon>
    </lineage>
</organism>
<dbReference type="SUPFAM" id="SSF81324">
    <property type="entry name" value="Voltage-gated potassium channels"/>
    <property type="match status" value="1"/>
</dbReference>
<dbReference type="FunFam" id="1.10.287.70:FF:000016">
    <property type="entry name" value="Putative potassium voltage-gated channel subfamily KQT member 2"/>
    <property type="match status" value="1"/>
</dbReference>
<keyword evidence="2" id="KW-0813">Transport</keyword>
<feature type="compositionally biased region" description="Low complexity" evidence="13">
    <location>
        <begin position="317"/>
        <end position="327"/>
    </location>
</feature>
<evidence type="ECO:0000256" key="7">
    <source>
        <dbReference type="ARBA" id="ARBA00022958"/>
    </source>
</evidence>
<dbReference type="Pfam" id="PF03520">
    <property type="entry name" value="KCNQ_channel"/>
    <property type="match status" value="1"/>
</dbReference>
<evidence type="ECO:0000259" key="15">
    <source>
        <dbReference type="Pfam" id="PF00520"/>
    </source>
</evidence>
<feature type="domain" description="Potassium channel voltage dependent KCNQ C-terminal" evidence="16">
    <location>
        <begin position="410"/>
        <end position="516"/>
    </location>
</feature>
<feature type="region of interest" description="Disordered" evidence="13">
    <location>
        <begin position="309"/>
        <end position="347"/>
    </location>
</feature>
<keyword evidence="5 14" id="KW-0812">Transmembrane</keyword>
<feature type="region of interest" description="Disordered" evidence="13">
    <location>
        <begin position="755"/>
        <end position="797"/>
    </location>
</feature>
<evidence type="ECO:0000256" key="2">
    <source>
        <dbReference type="ARBA" id="ARBA00022448"/>
    </source>
</evidence>
<comment type="caution">
    <text evidence="17">The sequence shown here is derived from an EMBL/GenBank/DDBJ whole genome shotgun (WGS) entry which is preliminary data.</text>
</comment>
<feature type="region of interest" description="Disordered" evidence="13">
    <location>
        <begin position="591"/>
        <end position="680"/>
    </location>
</feature>
<dbReference type="Pfam" id="PF00520">
    <property type="entry name" value="Ion_trans"/>
    <property type="match status" value="1"/>
</dbReference>
<gene>
    <name evidence="17" type="ORF">C0Q70_07830</name>
</gene>
<dbReference type="OrthoDB" id="8879391at2759"/>
<keyword evidence="7" id="KW-0630">Potassium</keyword>
<dbReference type="PANTHER" id="PTHR47735">
    <property type="entry name" value="POTASSIUM VOLTAGE-GATED CHANNEL SUBFAMILY KQT MEMBER 4"/>
    <property type="match status" value="1"/>
</dbReference>
<dbReference type="Proteomes" id="UP000245119">
    <property type="component" value="Linkage Group LG4"/>
</dbReference>
<feature type="compositionally biased region" description="Polar residues" evidence="13">
    <location>
        <begin position="554"/>
        <end position="567"/>
    </location>
</feature>
<keyword evidence="9" id="KW-0406">Ion transport</keyword>
<evidence type="ECO:0000256" key="10">
    <source>
        <dbReference type="ARBA" id="ARBA00023136"/>
    </source>
</evidence>
<feature type="transmembrane region" description="Helical" evidence="14">
    <location>
        <begin position="33"/>
        <end position="56"/>
    </location>
</feature>
<keyword evidence="6" id="KW-0851">Voltage-gated channel</keyword>
<keyword evidence="8 14" id="KW-1133">Transmembrane helix</keyword>
<keyword evidence="4" id="KW-0633">Potassium transport</keyword>
<dbReference type="InterPro" id="IPR005821">
    <property type="entry name" value="Ion_trans_dom"/>
</dbReference>
<comment type="subcellular location">
    <subcellularLocation>
        <location evidence="1">Cell membrane</location>
        <topology evidence="1">Multi-pass membrane protein</topology>
    </subcellularLocation>
</comment>
<evidence type="ECO:0000256" key="6">
    <source>
        <dbReference type="ARBA" id="ARBA00022882"/>
    </source>
</evidence>
<feature type="compositionally biased region" description="Basic and acidic residues" evidence="13">
    <location>
        <begin position="768"/>
        <end position="777"/>
    </location>
</feature>
<evidence type="ECO:0000256" key="4">
    <source>
        <dbReference type="ARBA" id="ARBA00022538"/>
    </source>
</evidence>
<feature type="transmembrane region" description="Helical" evidence="14">
    <location>
        <begin position="77"/>
        <end position="96"/>
    </location>
</feature>
<evidence type="ECO:0000256" key="1">
    <source>
        <dbReference type="ARBA" id="ARBA00004651"/>
    </source>
</evidence>
<keyword evidence="10 14" id="KW-0472">Membrane</keyword>
<evidence type="ECO:0000256" key="12">
    <source>
        <dbReference type="ARBA" id="ARBA00034430"/>
    </source>
</evidence>
<dbReference type="GO" id="GO:0008076">
    <property type="term" value="C:voltage-gated potassium channel complex"/>
    <property type="evidence" value="ECO:0007669"/>
    <property type="project" value="TreeGrafter"/>
</dbReference>
<dbReference type="EMBL" id="PZQS01000004">
    <property type="protein sequence ID" value="PVD32396.1"/>
    <property type="molecule type" value="Genomic_DNA"/>
</dbReference>
<feature type="compositionally biased region" description="Low complexity" evidence="13">
    <location>
        <begin position="606"/>
        <end position="616"/>
    </location>
</feature>
<proteinExistence type="predicted"/>
<reference evidence="17 18" key="1">
    <citation type="submission" date="2018-04" db="EMBL/GenBank/DDBJ databases">
        <title>The genome of golden apple snail Pomacea canaliculata provides insight into stress tolerance and invasive adaptation.</title>
        <authorList>
            <person name="Liu C."/>
            <person name="Liu B."/>
            <person name="Ren Y."/>
            <person name="Zhang Y."/>
            <person name="Wang H."/>
            <person name="Li S."/>
            <person name="Jiang F."/>
            <person name="Yin L."/>
            <person name="Zhang G."/>
            <person name="Qian W."/>
            <person name="Fan W."/>
        </authorList>
    </citation>
    <scope>NUCLEOTIDE SEQUENCE [LARGE SCALE GENOMIC DNA]</scope>
    <source>
        <strain evidence="17">SZHN2017</strain>
        <tissue evidence="17">Muscle</tissue>
    </source>
</reference>
<feature type="region of interest" description="Disordered" evidence="13">
    <location>
        <begin position="554"/>
        <end position="573"/>
    </location>
</feature>
<feature type="domain" description="Ion transport" evidence="15">
    <location>
        <begin position="11"/>
        <end position="246"/>
    </location>
</feature>
<dbReference type="InterPro" id="IPR013821">
    <property type="entry name" value="K_chnl_volt-dep_KCNQ_C"/>
</dbReference>
<sequence length="853" mass="93792">MPLPVFSRRFFVVLGCLTLGVLSSISDFESLLSAYTVYMEIVILVWVTLEFIVRLWSAGCRSRYQGLAGRFKFLQRPLCIIDMVLIMAGVTTLVVGSTQEHFATSVISGLRFFQILRMVRMDRRGGTWKLLGSVVWAHSQQELITTVYIGMLALVFSSYFVYLAEKDAPGPTREGEKAGSPPKFSNFADSIWWGVVTLCTVGYGDVVPTTWGGKVIASFSAVLGISFFALPAGILGSGFALKVQQQQRQKHLNRRRVPAAELIQCLWRCYAADEHSVSVATWKPHLVPCPSPTADRPWKNNTSFVSRFSTRRRDRSSTNNNSKTDSNAQSPMSVRHSARRSAISTSEEEVPNVLDRYFYQPSVRRGGGGCRTVMAVRKSWLLDCFYSTRHVVQTQHFFPEEPELSPRITQLTEQDKRAIRALRKIRYFVARRKFREALRPYDVKDVIEQYSAGHIDMLARIKNLQGRLDQILGRQGSKSKDVYDSKISLASRVVKVERQVEDIESKVDLLIDMYKEDRKILLQHLQLQYGTQSPGPPPSQVKPRPILVDKQFTSEPATPTGVGQNPNRPMHRNLSDLSQRIKKRVTYRCLSLHDPPKKNPPTNLKSSGSVSAHGSSPLAAAVRSNEGGGRGDGEGHELEGVALNPSHPSSSHTLLPPSPRAAHPLFSSADCGGSSGGQSEEALIDFTSAPDEYQSDTYRFDDPHLLYPSPHASPVLPPVSAHQVFAHAQAPLPVVTSHLTYSVLSTLSEQKSIESDTNIPFLDGPLSEDSRGSRAPDDVTGNGGGDDCDDDESGGAVGKSKTHSVLCIQGNAGGPAGGCLEPCRGQTNINRPGGIRALVISLLTRVKSSPLGS</sequence>
<feature type="transmembrane region" description="Helical" evidence="14">
    <location>
        <begin position="215"/>
        <end position="241"/>
    </location>
</feature>
<dbReference type="Gene3D" id="6.10.140.1910">
    <property type="match status" value="2"/>
</dbReference>
<dbReference type="PRINTS" id="PR00169">
    <property type="entry name" value="KCHANNEL"/>
</dbReference>
<evidence type="ECO:0000259" key="16">
    <source>
        <dbReference type="Pfam" id="PF03520"/>
    </source>
</evidence>
<accession>A0A2T7PG53</accession>
<evidence type="ECO:0000256" key="9">
    <source>
        <dbReference type="ARBA" id="ARBA00023065"/>
    </source>
</evidence>
<keyword evidence="3" id="KW-1003">Cell membrane</keyword>
<dbReference type="PANTHER" id="PTHR47735:SF9">
    <property type="entry name" value="POTASSIUM VOLTAGE-GATED CHANNEL SUBFAMILY KQT MEMBER 4-LIKE ISOFORM X1"/>
    <property type="match status" value="1"/>
</dbReference>
<evidence type="ECO:0000256" key="5">
    <source>
        <dbReference type="ARBA" id="ARBA00022692"/>
    </source>
</evidence>